<keyword evidence="3" id="KW-1185">Reference proteome</keyword>
<dbReference type="CDD" id="cd02440">
    <property type="entry name" value="AdoMet_MTases"/>
    <property type="match status" value="1"/>
</dbReference>
<dbReference type="Proteomes" id="UP000236732">
    <property type="component" value="Unassembled WGS sequence"/>
</dbReference>
<proteinExistence type="predicted"/>
<dbReference type="InterPro" id="IPR050508">
    <property type="entry name" value="Methyltransf_Superfamily"/>
</dbReference>
<dbReference type="PANTHER" id="PTHR42912">
    <property type="entry name" value="METHYLTRANSFERASE"/>
    <property type="match status" value="1"/>
</dbReference>
<name>A0A1H6EVA0_9ACTN</name>
<dbReference type="EMBL" id="FNVT01000022">
    <property type="protein sequence ID" value="SEH01840.1"/>
    <property type="molecule type" value="Genomic_DNA"/>
</dbReference>
<accession>A0A1H6EVA0</accession>
<dbReference type="GO" id="GO:0032259">
    <property type="term" value="P:methylation"/>
    <property type="evidence" value="ECO:0007669"/>
    <property type="project" value="UniProtKB-KW"/>
</dbReference>
<dbReference type="SUPFAM" id="SSF53335">
    <property type="entry name" value="S-adenosyl-L-methionine-dependent methyltransferases"/>
    <property type="match status" value="1"/>
</dbReference>
<protein>
    <submittedName>
        <fullName evidence="2">Methyltransferase domain-containing protein</fullName>
    </submittedName>
</protein>
<dbReference type="AlphaFoldDB" id="A0A1H6EVA0"/>
<keyword evidence="2" id="KW-0489">Methyltransferase</keyword>
<dbReference type="RefSeq" id="WP_103962917.1">
    <property type="nucleotide sequence ID" value="NZ_FNVT01000022.1"/>
</dbReference>
<dbReference type="InterPro" id="IPR029063">
    <property type="entry name" value="SAM-dependent_MTases_sf"/>
</dbReference>
<evidence type="ECO:0000313" key="2">
    <source>
        <dbReference type="EMBL" id="SEH01840.1"/>
    </source>
</evidence>
<dbReference type="InterPro" id="IPR013216">
    <property type="entry name" value="Methyltransf_11"/>
</dbReference>
<feature type="domain" description="Methyltransferase type 11" evidence="1">
    <location>
        <begin position="43"/>
        <end position="134"/>
    </location>
</feature>
<dbReference type="GO" id="GO:0008757">
    <property type="term" value="F:S-adenosylmethionine-dependent methyltransferase activity"/>
    <property type="evidence" value="ECO:0007669"/>
    <property type="project" value="InterPro"/>
</dbReference>
<evidence type="ECO:0000313" key="3">
    <source>
        <dbReference type="Proteomes" id="UP000236732"/>
    </source>
</evidence>
<gene>
    <name evidence="2" type="ORF">SAMN05444920_12291</name>
</gene>
<dbReference type="OrthoDB" id="65624at2"/>
<reference evidence="2 3" key="1">
    <citation type="submission" date="2016-10" db="EMBL/GenBank/DDBJ databases">
        <authorList>
            <person name="de Groot N.N."/>
        </authorList>
    </citation>
    <scope>NUCLEOTIDE SEQUENCE [LARGE SCALE GENOMIC DNA]</scope>
    <source>
        <strain evidence="2 3">CGMCC 4.7037</strain>
    </source>
</reference>
<organism evidence="2 3">
    <name type="scientific">Nonomuraea solani</name>
    <dbReference type="NCBI Taxonomy" id="1144553"/>
    <lineage>
        <taxon>Bacteria</taxon>
        <taxon>Bacillati</taxon>
        <taxon>Actinomycetota</taxon>
        <taxon>Actinomycetes</taxon>
        <taxon>Streptosporangiales</taxon>
        <taxon>Streptosporangiaceae</taxon>
        <taxon>Nonomuraea</taxon>
    </lineage>
</organism>
<sequence length="173" mass="19207">MVASRADWDGQAADYDEAMRPFERHAFARARAWLCSRAHGDVLDVAAGTGANLPHYPPGCRVAMVDYSRPMLAHARDHDTRVRVALCQSDAHRLPFLDGSFDVAVCALSLTLLGRGPAFTEIRRVLRPGGHLLVLDHVHAGRHAWRPVREAGFRVADRRRLLLGLVRAVDLSF</sequence>
<keyword evidence="2" id="KW-0808">Transferase</keyword>
<dbReference type="Pfam" id="PF08241">
    <property type="entry name" value="Methyltransf_11"/>
    <property type="match status" value="1"/>
</dbReference>
<dbReference type="PANTHER" id="PTHR42912:SF93">
    <property type="entry name" value="N6-ADENOSINE-METHYLTRANSFERASE TMT1A"/>
    <property type="match status" value="1"/>
</dbReference>
<evidence type="ECO:0000259" key="1">
    <source>
        <dbReference type="Pfam" id="PF08241"/>
    </source>
</evidence>
<dbReference type="Gene3D" id="3.40.50.150">
    <property type="entry name" value="Vaccinia Virus protein VP39"/>
    <property type="match status" value="1"/>
</dbReference>